<dbReference type="EMBL" id="CAAHFG010000001">
    <property type="protein sequence ID" value="VGO11513.1"/>
    <property type="molecule type" value="Genomic_DNA"/>
</dbReference>
<dbReference type="GO" id="GO:0016787">
    <property type="term" value="F:hydrolase activity"/>
    <property type="evidence" value="ECO:0007669"/>
    <property type="project" value="InterPro"/>
</dbReference>
<feature type="domain" description="3-keto-alpha-glucoside-1,2-lyase/3-keto-2-hydroxy-glucal hydratase" evidence="2">
    <location>
        <begin position="25"/>
        <end position="209"/>
    </location>
</feature>
<evidence type="ECO:0000313" key="4">
    <source>
        <dbReference type="Proteomes" id="UP000366872"/>
    </source>
</evidence>
<protein>
    <recommendedName>
        <fullName evidence="2">3-keto-alpha-glucoside-1,2-lyase/3-keto-2-hydroxy-glucal hydratase domain-containing protein</fullName>
    </recommendedName>
</protein>
<organism evidence="3 4">
    <name type="scientific">Pontiella desulfatans</name>
    <dbReference type="NCBI Taxonomy" id="2750659"/>
    <lineage>
        <taxon>Bacteria</taxon>
        <taxon>Pseudomonadati</taxon>
        <taxon>Kiritimatiellota</taxon>
        <taxon>Kiritimatiellia</taxon>
        <taxon>Kiritimatiellales</taxon>
        <taxon>Pontiellaceae</taxon>
        <taxon>Pontiella</taxon>
    </lineage>
</organism>
<accession>A0A6C2TVB6</accession>
<sequence length="211" mass="23811">MKTTVSALLLFALAGVPPLQAGTDGWVALFDGKTTQGWTNPYAHGEVNVVDGEIHLLANKKFFLCTEKTYSNFILEVELKMPEGKSNSGVMFRCHVEPKKVYGYQAECDTSDRAWSGGLYDEARRGWLNPLKPNDSPSGNAFRKKTKGALKRNDWNKYRIKAEGDHLQIWVNDVLCTDYTDSMDAKGHIGIQHHGEKGQTYKFRNIRIKEL</sequence>
<gene>
    <name evidence="3" type="ORF">PDESU_00057</name>
</gene>
<keyword evidence="4" id="KW-1185">Reference proteome</keyword>
<keyword evidence="1" id="KW-0732">Signal</keyword>
<dbReference type="Proteomes" id="UP000366872">
    <property type="component" value="Unassembled WGS sequence"/>
</dbReference>
<evidence type="ECO:0000259" key="2">
    <source>
        <dbReference type="Pfam" id="PF06439"/>
    </source>
</evidence>
<proteinExistence type="predicted"/>
<name>A0A6C2TVB6_PONDE</name>
<evidence type="ECO:0000313" key="3">
    <source>
        <dbReference type="EMBL" id="VGO11513.1"/>
    </source>
</evidence>
<feature type="signal peptide" evidence="1">
    <location>
        <begin position="1"/>
        <end position="21"/>
    </location>
</feature>
<reference evidence="3 4" key="1">
    <citation type="submission" date="2019-04" db="EMBL/GenBank/DDBJ databases">
        <authorList>
            <person name="Van Vliet M D."/>
        </authorList>
    </citation>
    <scope>NUCLEOTIDE SEQUENCE [LARGE SCALE GENOMIC DNA]</scope>
    <source>
        <strain evidence="3 4">F1</strain>
    </source>
</reference>
<evidence type="ECO:0000256" key="1">
    <source>
        <dbReference type="SAM" id="SignalP"/>
    </source>
</evidence>
<dbReference type="InterPro" id="IPR010496">
    <property type="entry name" value="AL/BT2_dom"/>
</dbReference>
<dbReference type="RefSeq" id="WP_136077265.1">
    <property type="nucleotide sequence ID" value="NZ_CAAHFG010000001.1"/>
</dbReference>
<dbReference type="Pfam" id="PF06439">
    <property type="entry name" value="3keto-disac_hyd"/>
    <property type="match status" value="1"/>
</dbReference>
<feature type="chain" id="PRO_5025494435" description="3-keto-alpha-glucoside-1,2-lyase/3-keto-2-hydroxy-glucal hydratase domain-containing protein" evidence="1">
    <location>
        <begin position="22"/>
        <end position="211"/>
    </location>
</feature>
<dbReference type="Gene3D" id="2.60.120.560">
    <property type="entry name" value="Exo-inulinase, domain 1"/>
    <property type="match status" value="1"/>
</dbReference>
<dbReference type="AlphaFoldDB" id="A0A6C2TVB6"/>